<dbReference type="Proteomes" id="UP000660861">
    <property type="component" value="Unassembled WGS sequence"/>
</dbReference>
<dbReference type="EMBL" id="JACRTC010000007">
    <property type="protein sequence ID" value="MBC8571135.1"/>
    <property type="molecule type" value="Genomic_DNA"/>
</dbReference>
<dbReference type="RefSeq" id="WP_262398226.1">
    <property type="nucleotide sequence ID" value="NZ_JACRTC010000007.1"/>
</dbReference>
<dbReference type="InterPro" id="IPR043740">
    <property type="entry name" value="DUF5685"/>
</dbReference>
<organism evidence="1 2">
    <name type="scientific">Zongyangia hominis</name>
    <dbReference type="NCBI Taxonomy" id="2763677"/>
    <lineage>
        <taxon>Bacteria</taxon>
        <taxon>Bacillati</taxon>
        <taxon>Bacillota</taxon>
        <taxon>Clostridia</taxon>
        <taxon>Eubacteriales</taxon>
        <taxon>Oscillospiraceae</taxon>
        <taxon>Zongyangia</taxon>
    </lineage>
</organism>
<evidence type="ECO:0000313" key="1">
    <source>
        <dbReference type="EMBL" id="MBC8571135.1"/>
    </source>
</evidence>
<gene>
    <name evidence="1" type="ORF">H8709_09900</name>
</gene>
<evidence type="ECO:0000313" key="2">
    <source>
        <dbReference type="Proteomes" id="UP000660861"/>
    </source>
</evidence>
<reference evidence="1" key="1">
    <citation type="submission" date="2020-08" db="EMBL/GenBank/DDBJ databases">
        <title>Genome public.</title>
        <authorList>
            <person name="Liu C."/>
            <person name="Sun Q."/>
        </authorList>
    </citation>
    <scope>NUCLEOTIDE SEQUENCE</scope>
    <source>
        <strain evidence="1">NSJ-54</strain>
    </source>
</reference>
<sequence>MFGYVRPCKPELKIKEFEIYQSVYCGLCKQLGRSFGYFARFTLNYDFAFLAMLDMALDGSCPRFERQRCFANPLKKKNCCLKNPSLAFSADVAQIMLYYKVRDDMSDGGFLGKLRGYLLLPFVGRARKKAAKRRPKIDEIMKESTERQAALEQAGCQHVDEAAHPSAEFLSRICEEMARDERQKRVLGRFGYLLGRWIYLIDALDDMDEDLEKGNYNPFLAAYQIKPGEKEKIEKVAEEAKGSLNLTTAEIGAAYELLDIQRFRPIFDNVIYLGFADTMNQIRTKRSKQHE</sequence>
<accession>A0A926EDL2</accession>
<name>A0A926EDL2_9FIRM</name>
<keyword evidence="2" id="KW-1185">Reference proteome</keyword>
<protein>
    <submittedName>
        <fullName evidence="1">Uncharacterized protein</fullName>
    </submittedName>
</protein>
<proteinExistence type="predicted"/>
<dbReference type="Pfam" id="PF18937">
    <property type="entry name" value="DUF5685"/>
    <property type="match status" value="1"/>
</dbReference>
<comment type="caution">
    <text evidence="1">The sequence shown here is derived from an EMBL/GenBank/DDBJ whole genome shotgun (WGS) entry which is preliminary data.</text>
</comment>
<dbReference type="AlphaFoldDB" id="A0A926EDL2"/>